<reference evidence="2 3" key="1">
    <citation type="submission" date="2018-06" db="EMBL/GenBank/DDBJ databases">
        <authorList>
            <consortium name="Pathogen Informatics"/>
            <person name="Doyle S."/>
        </authorList>
    </citation>
    <scope>NUCLEOTIDE SEQUENCE [LARGE SCALE GENOMIC DNA]</scope>
    <source>
        <strain evidence="3">NCTC 11391</strain>
    </source>
</reference>
<dbReference type="AlphaFoldDB" id="A0A380JAS4"/>
<accession>A0A380JAS4</accession>
<gene>
    <name evidence="2" type="ORF">NCTC11391_00160</name>
</gene>
<dbReference type="InterPro" id="IPR023809">
    <property type="entry name" value="Thiopep_bacteriocin_synth_dom"/>
</dbReference>
<name>A0A380JAS4_STRDO</name>
<protein>
    <submittedName>
        <fullName evidence="2">Thiopeptide-type bacteriocin biosynthesis domain</fullName>
    </submittedName>
</protein>
<organism evidence="2 3">
    <name type="scientific">Streptococcus downei MFe28</name>
    <dbReference type="NCBI Taxonomy" id="764290"/>
    <lineage>
        <taxon>Bacteria</taxon>
        <taxon>Bacillati</taxon>
        <taxon>Bacillota</taxon>
        <taxon>Bacilli</taxon>
        <taxon>Lactobacillales</taxon>
        <taxon>Streptococcaceae</taxon>
        <taxon>Streptococcus</taxon>
    </lineage>
</organism>
<evidence type="ECO:0000259" key="1">
    <source>
        <dbReference type="Pfam" id="PF14028"/>
    </source>
</evidence>
<sequence length="304" mass="36113">MKEIEKWLSYHIFCHNLMHHDSIICTLNNWASKEGLTCFFFIRYWEGGPHIRFRIKTAESSNKDYYQILSDLLDPELSSSNVNVTLTKEQYYKGHKLDGEKIPLKNLPWYNNNSIVSIPYVRENERYGGYEVIEKAESVFYHSSQLVSTMLEGCMNCHVMIRMLFYIYTYEQVKTAITDKKIDFDFEQFYANCFSYWNKLYDLKNESYIADIITSIEHSFEGKEEKIKTVFSFIKPEMRDSFITNLIEYLEEVYQLRGKKMMRSVLFSQMHMFANRLGIPIEYECAIYGYYHTKTSTATSRKGV</sequence>
<dbReference type="EMBL" id="UHFA01000002">
    <property type="protein sequence ID" value="SUN35185.1"/>
    <property type="molecule type" value="Genomic_DNA"/>
</dbReference>
<dbReference type="OrthoDB" id="1273722at2"/>
<feature type="domain" description="Thiopeptide-type bacteriocin biosynthesis" evidence="1">
    <location>
        <begin position="7"/>
        <end position="291"/>
    </location>
</feature>
<evidence type="ECO:0000313" key="2">
    <source>
        <dbReference type="EMBL" id="SUN35185.1"/>
    </source>
</evidence>
<dbReference type="RefSeq" id="WP_002998884.1">
    <property type="nucleotide sequence ID" value="NZ_UHFA01000002.1"/>
</dbReference>
<dbReference type="Pfam" id="PF14028">
    <property type="entry name" value="Lant_dehydr_C"/>
    <property type="match status" value="1"/>
</dbReference>
<evidence type="ECO:0000313" key="3">
    <source>
        <dbReference type="Proteomes" id="UP000254082"/>
    </source>
</evidence>
<keyword evidence="3" id="KW-1185">Reference proteome</keyword>
<proteinExistence type="predicted"/>
<dbReference type="Proteomes" id="UP000254082">
    <property type="component" value="Unassembled WGS sequence"/>
</dbReference>